<organism evidence="3 4">
    <name type="scientific">Luteolibacter rhizosphaerae</name>
    <dbReference type="NCBI Taxonomy" id="2989719"/>
    <lineage>
        <taxon>Bacteria</taxon>
        <taxon>Pseudomonadati</taxon>
        <taxon>Verrucomicrobiota</taxon>
        <taxon>Verrucomicrobiia</taxon>
        <taxon>Verrucomicrobiales</taxon>
        <taxon>Verrucomicrobiaceae</taxon>
        <taxon>Luteolibacter</taxon>
    </lineage>
</organism>
<evidence type="ECO:0000259" key="2">
    <source>
        <dbReference type="Pfam" id="PF02371"/>
    </source>
</evidence>
<dbReference type="Pfam" id="PF02371">
    <property type="entry name" value="Transposase_20"/>
    <property type="match status" value="1"/>
</dbReference>
<accession>A0ABT3G9Z0</accession>
<evidence type="ECO:0000313" key="3">
    <source>
        <dbReference type="EMBL" id="MCW1916289.1"/>
    </source>
</evidence>
<dbReference type="InterPro" id="IPR003346">
    <property type="entry name" value="Transposase_20"/>
</dbReference>
<dbReference type="EMBL" id="JAPDDR010000014">
    <property type="protein sequence ID" value="MCW1916289.1"/>
    <property type="molecule type" value="Genomic_DNA"/>
</dbReference>
<evidence type="ECO:0000313" key="4">
    <source>
        <dbReference type="Proteomes" id="UP001165653"/>
    </source>
</evidence>
<feature type="domain" description="Transposase IS116/IS110/IS902 C-terminal" evidence="2">
    <location>
        <begin position="196"/>
        <end position="279"/>
    </location>
</feature>
<feature type="domain" description="Transposase IS110-like N-terminal" evidence="1">
    <location>
        <begin position="14"/>
        <end position="153"/>
    </location>
</feature>
<dbReference type="InterPro" id="IPR047650">
    <property type="entry name" value="Transpos_IS110"/>
</dbReference>
<name>A0ABT3G9Z0_9BACT</name>
<dbReference type="RefSeq" id="WP_264515861.1">
    <property type="nucleotide sequence ID" value="NZ_JAPDDR010000014.1"/>
</dbReference>
<protein>
    <submittedName>
        <fullName evidence="3">IS110 family transposase</fullName>
    </submittedName>
</protein>
<keyword evidence="4" id="KW-1185">Reference proteome</keyword>
<evidence type="ECO:0000259" key="1">
    <source>
        <dbReference type="Pfam" id="PF01548"/>
    </source>
</evidence>
<dbReference type="NCBIfam" id="NF033542">
    <property type="entry name" value="transpos_IS110"/>
    <property type="match status" value="1"/>
</dbReference>
<dbReference type="Pfam" id="PF01548">
    <property type="entry name" value="DEDD_Tnp_IS110"/>
    <property type="match status" value="1"/>
</dbReference>
<dbReference type="PANTHER" id="PTHR33055:SF13">
    <property type="entry name" value="TRANSPOSASE"/>
    <property type="match status" value="1"/>
</dbReference>
<gene>
    <name evidence="3" type="ORF">OJ996_22055</name>
</gene>
<comment type="caution">
    <text evidence="3">The sequence shown here is derived from an EMBL/GenBank/DDBJ whole genome shotgun (WGS) entry which is preliminary data.</text>
</comment>
<dbReference type="Proteomes" id="UP001165653">
    <property type="component" value="Unassembled WGS sequence"/>
</dbReference>
<dbReference type="PANTHER" id="PTHR33055">
    <property type="entry name" value="TRANSPOSASE FOR INSERTION SEQUENCE ELEMENT IS1111A"/>
    <property type="match status" value="1"/>
</dbReference>
<proteinExistence type="predicted"/>
<dbReference type="InterPro" id="IPR002525">
    <property type="entry name" value="Transp_IS110-like_N"/>
</dbReference>
<sequence>MNILPEPPPLVHLGVDVAKAELVADFQGRIRRFGNDPKSISALIKAASLVPGIPHLVCEATAGYERQLAAAAMDKAVRVSIVPPLRVREFARAHGRLAKNDPLDAALLSRFGASVGPRPLQPKDKIRLQLDDIMRARAELIDSMQRELNRAEHHYCPVVVRIHKQLAAGYAKHIATLEAKAAALIAGDRDLSEADALLRAVSGVGPQTSRTLLAFLPELGHVGRRTIAALAGLAPYDRDSGKSKVRRFIQGGRGQVRKVLYMASLVAMRHNSVLKEFYQRLRDAGKPFKVAIVAVARHLLVHLNAIIARKLEIPIAV</sequence>
<reference evidence="3" key="1">
    <citation type="submission" date="2022-10" db="EMBL/GenBank/DDBJ databases">
        <title>Luteolibacter sp. GHJ8, whole genome shotgun sequencing project.</title>
        <authorList>
            <person name="Zhao G."/>
            <person name="Shen L."/>
        </authorList>
    </citation>
    <scope>NUCLEOTIDE SEQUENCE</scope>
    <source>
        <strain evidence="3">GHJ8</strain>
    </source>
</reference>